<evidence type="ECO:0000313" key="1">
    <source>
        <dbReference type="EMBL" id="MBA0828805.1"/>
    </source>
</evidence>
<name>A0A7J9J5U1_9ROSI</name>
<reference evidence="1 2" key="1">
    <citation type="journal article" date="2019" name="Genome Biol. Evol.">
        <title>Insights into the evolution of the New World diploid cottons (Gossypium, subgenus Houzingenia) based on genome sequencing.</title>
        <authorList>
            <person name="Grover C.E."/>
            <person name="Arick M.A. 2nd"/>
            <person name="Thrash A."/>
            <person name="Conover J.L."/>
            <person name="Sanders W.S."/>
            <person name="Peterson D.G."/>
            <person name="Frelichowski J.E."/>
            <person name="Scheffler J.A."/>
            <person name="Scheffler B.E."/>
            <person name="Wendel J.F."/>
        </authorList>
    </citation>
    <scope>NUCLEOTIDE SEQUENCE [LARGE SCALE GENOMIC DNA]</scope>
    <source>
        <strain evidence="1">6</strain>
        <tissue evidence="1">Leaf</tissue>
    </source>
</reference>
<accession>A0A7J9J5U1</accession>
<gene>
    <name evidence="1" type="ORF">Goarm_013438</name>
</gene>
<dbReference type="AlphaFoldDB" id="A0A7J9J5U1"/>
<sequence length="25" mass="2825">MAVCNLATRRELVKQGERALFSMNS</sequence>
<dbReference type="Proteomes" id="UP000593575">
    <property type="component" value="Unassembled WGS sequence"/>
</dbReference>
<protein>
    <submittedName>
        <fullName evidence="1">Uncharacterized protein</fullName>
    </submittedName>
</protein>
<comment type="caution">
    <text evidence="1">The sequence shown here is derived from an EMBL/GenBank/DDBJ whole genome shotgun (WGS) entry which is preliminary data.</text>
</comment>
<evidence type="ECO:0000313" key="2">
    <source>
        <dbReference type="Proteomes" id="UP000593575"/>
    </source>
</evidence>
<dbReference type="EMBL" id="JABFAE010000005">
    <property type="protein sequence ID" value="MBA0828805.1"/>
    <property type="molecule type" value="Genomic_DNA"/>
</dbReference>
<keyword evidence="2" id="KW-1185">Reference proteome</keyword>
<organism evidence="1 2">
    <name type="scientific">Gossypium armourianum</name>
    <dbReference type="NCBI Taxonomy" id="34283"/>
    <lineage>
        <taxon>Eukaryota</taxon>
        <taxon>Viridiplantae</taxon>
        <taxon>Streptophyta</taxon>
        <taxon>Embryophyta</taxon>
        <taxon>Tracheophyta</taxon>
        <taxon>Spermatophyta</taxon>
        <taxon>Magnoliopsida</taxon>
        <taxon>eudicotyledons</taxon>
        <taxon>Gunneridae</taxon>
        <taxon>Pentapetalae</taxon>
        <taxon>rosids</taxon>
        <taxon>malvids</taxon>
        <taxon>Malvales</taxon>
        <taxon>Malvaceae</taxon>
        <taxon>Malvoideae</taxon>
        <taxon>Gossypium</taxon>
    </lineage>
</organism>
<proteinExistence type="predicted"/>